<dbReference type="EMBL" id="WIXE01000663">
    <property type="protein sequence ID" value="KAK5986373.1"/>
    <property type="molecule type" value="Genomic_DNA"/>
</dbReference>
<keyword evidence="5" id="KW-1185">Reference proteome</keyword>
<dbReference type="Gene3D" id="2.170.150.20">
    <property type="entry name" value="Peptide methionine sulfoxide reductase"/>
    <property type="match status" value="1"/>
</dbReference>
<gene>
    <name evidence="4" type="ORF">GCK32_008629</name>
</gene>
<feature type="region of interest" description="Disordered" evidence="1">
    <location>
        <begin position="78"/>
        <end position="113"/>
    </location>
</feature>
<evidence type="ECO:0000259" key="3">
    <source>
        <dbReference type="PROSITE" id="PS51788"/>
    </source>
</evidence>
<evidence type="ECO:0008006" key="6">
    <source>
        <dbReference type="Google" id="ProtNLM"/>
    </source>
</evidence>
<dbReference type="CDD" id="cd15777">
    <property type="entry name" value="CRBN_C_like"/>
    <property type="match status" value="1"/>
</dbReference>
<dbReference type="InterPro" id="IPR003111">
    <property type="entry name" value="Lon_prtase_N"/>
</dbReference>
<dbReference type="Gene3D" id="1.20.58.1480">
    <property type="match status" value="1"/>
</dbReference>
<evidence type="ECO:0000259" key="2">
    <source>
        <dbReference type="PROSITE" id="PS51787"/>
    </source>
</evidence>
<comment type="caution">
    <text evidence="4">The sequence shown here is derived from an EMBL/GenBank/DDBJ whole genome shotgun (WGS) entry which is preliminary data.</text>
</comment>
<protein>
    <recommendedName>
        <fullName evidence="6">Protein cereblon</fullName>
    </recommendedName>
</protein>
<dbReference type="Pfam" id="PF02190">
    <property type="entry name" value="LON_substr_bdg"/>
    <property type="match status" value="1"/>
</dbReference>
<feature type="compositionally biased region" description="Basic and acidic residues" evidence="1">
    <location>
        <begin position="31"/>
        <end position="41"/>
    </location>
</feature>
<dbReference type="InterPro" id="IPR015947">
    <property type="entry name" value="PUA-like_sf"/>
</dbReference>
<organism evidence="4 5">
    <name type="scientific">Trichostrongylus colubriformis</name>
    <name type="common">Black scour worm</name>
    <dbReference type="NCBI Taxonomy" id="6319"/>
    <lineage>
        <taxon>Eukaryota</taxon>
        <taxon>Metazoa</taxon>
        <taxon>Ecdysozoa</taxon>
        <taxon>Nematoda</taxon>
        <taxon>Chromadorea</taxon>
        <taxon>Rhabditida</taxon>
        <taxon>Rhabditina</taxon>
        <taxon>Rhabditomorpha</taxon>
        <taxon>Strongyloidea</taxon>
        <taxon>Trichostrongylidae</taxon>
        <taxon>Trichostrongylus</taxon>
    </lineage>
</organism>
<dbReference type="PROSITE" id="PS51788">
    <property type="entry name" value="CULT"/>
    <property type="match status" value="1"/>
</dbReference>
<dbReference type="PROSITE" id="PS51787">
    <property type="entry name" value="LON_N"/>
    <property type="match status" value="1"/>
</dbReference>
<evidence type="ECO:0000256" key="1">
    <source>
        <dbReference type="SAM" id="MobiDB-lite"/>
    </source>
</evidence>
<proteinExistence type="predicted"/>
<feature type="domain" description="Lon N-terminal" evidence="2">
    <location>
        <begin position="145"/>
        <end position="364"/>
    </location>
</feature>
<dbReference type="AlphaFoldDB" id="A0AAN8IWH8"/>
<dbReference type="InterPro" id="IPR034750">
    <property type="entry name" value="CULT"/>
</dbReference>
<dbReference type="Gene3D" id="2.30.130.40">
    <property type="entry name" value="LON domain-like"/>
    <property type="match status" value="1"/>
</dbReference>
<dbReference type="SMART" id="SM00464">
    <property type="entry name" value="LON"/>
    <property type="match status" value="1"/>
</dbReference>
<dbReference type="SUPFAM" id="SSF88697">
    <property type="entry name" value="PUA domain-like"/>
    <property type="match status" value="1"/>
</dbReference>
<evidence type="ECO:0000313" key="5">
    <source>
        <dbReference type="Proteomes" id="UP001331761"/>
    </source>
</evidence>
<accession>A0AAN8IWH8</accession>
<evidence type="ECO:0000313" key="4">
    <source>
        <dbReference type="EMBL" id="KAK5986373.1"/>
    </source>
</evidence>
<feature type="domain" description="CULT" evidence="3">
    <location>
        <begin position="363"/>
        <end position="468"/>
    </location>
</feature>
<dbReference type="FunFam" id="2.170.150.20:FF:000007">
    <property type="entry name" value="Protein cereblon"/>
    <property type="match status" value="1"/>
</dbReference>
<reference evidence="4 5" key="1">
    <citation type="submission" date="2019-10" db="EMBL/GenBank/DDBJ databases">
        <title>Assembly and Annotation for the nematode Trichostrongylus colubriformis.</title>
        <authorList>
            <person name="Martin J."/>
        </authorList>
    </citation>
    <scope>NUCLEOTIDE SEQUENCE [LARGE SCALE GENOMIC DNA]</scope>
    <source>
        <strain evidence="4">G859</strain>
        <tissue evidence="4">Whole worm</tissue>
    </source>
</reference>
<dbReference type="InterPro" id="IPR046336">
    <property type="entry name" value="Lon_prtase_N_sf"/>
</dbReference>
<dbReference type="Proteomes" id="UP001331761">
    <property type="component" value="Unassembled WGS sequence"/>
</dbReference>
<name>A0AAN8IWH8_TRICO</name>
<sequence length="477" mass="53454">MFDGGHDSSDDGDDHDEQALLGRQNNAGEESSDRESPDDFPRAGADVNLQHGIRNGVRQFLRILNARVRDGVRNRAMDAAMHDSDSSEEESPHEDDAPASENNGGEGNPNFDVQESSKHQYLFKPARASEEVDVGMTMWLQPGKIHTVPLISLDLIVLPGQMVPMQIHNTVSRSIVQRAIDGKSYLGLLPIVQGEAGLNKERYGILLQVNKYINDGLTTKVQAIGRQRFRVISVNNETSSTSMAKVEVLHDQTRTPLLQAICPSRIWKLPERRGLAVLSEMSNIPAFVAQKTNLNNQCEELGSWMKMWFSSEKIQGALDLGPVSFSYWAARNIPMTLPAKYEHLMEDEANSRIASLLNLVDQMTDLVCRGCGILICSVRDIVNMNSEGTSSHFVNSAGYIHEMVTVSEAQNFVPRDEPCAKFSWFPGYKWQIIECRFCMDHLGWEFTSRRYNPPKFYGITRKAVVPRKAITDKEGQI</sequence>
<feature type="region of interest" description="Disordered" evidence="1">
    <location>
        <begin position="1"/>
        <end position="47"/>
    </location>
</feature>